<keyword evidence="1" id="KW-0472">Membrane</keyword>
<feature type="transmembrane region" description="Helical" evidence="1">
    <location>
        <begin position="57"/>
        <end position="78"/>
    </location>
</feature>
<dbReference type="EMBL" id="BAABIS010000001">
    <property type="protein sequence ID" value="GAA4840643.1"/>
    <property type="molecule type" value="Genomic_DNA"/>
</dbReference>
<evidence type="ECO:0000256" key="1">
    <source>
        <dbReference type="SAM" id="Phobius"/>
    </source>
</evidence>
<feature type="transmembrane region" description="Helical" evidence="1">
    <location>
        <begin position="12"/>
        <end position="33"/>
    </location>
</feature>
<keyword evidence="3" id="KW-1185">Reference proteome</keyword>
<proteinExistence type="predicted"/>
<reference evidence="3" key="1">
    <citation type="journal article" date="2019" name="Int. J. Syst. Evol. Microbiol.">
        <title>The Global Catalogue of Microorganisms (GCM) 10K type strain sequencing project: providing services to taxonomists for standard genome sequencing and annotation.</title>
        <authorList>
            <consortium name="The Broad Institute Genomics Platform"/>
            <consortium name="The Broad Institute Genome Sequencing Center for Infectious Disease"/>
            <person name="Wu L."/>
            <person name="Ma J."/>
        </authorList>
    </citation>
    <scope>NUCLEOTIDE SEQUENCE [LARGE SCALE GENOMIC DNA]</scope>
    <source>
        <strain evidence="3">JCM 13006</strain>
    </source>
</reference>
<accession>A0ABP9DE29</accession>
<keyword evidence="1" id="KW-1133">Transmembrane helix</keyword>
<name>A0ABP9DE29_9ACTN</name>
<sequence length="142" mass="15630">MVEPTQGTLAAGVFLMVVSVVSFIWGAAAGHWFSHDPVGAPSLYGSWPIVESTRPDYAFLGWISGLALVAAVVVLLRASVLSSDRRRLLAGRENAERLWSQGWYCRRCGCVHFRAERGRESRALTLPEFRAMVWEAGGYADS</sequence>
<protein>
    <submittedName>
        <fullName evidence="2">Uncharacterized protein</fullName>
    </submittedName>
</protein>
<gene>
    <name evidence="2" type="ORF">GCM10023235_15280</name>
</gene>
<dbReference type="Proteomes" id="UP001501752">
    <property type="component" value="Unassembled WGS sequence"/>
</dbReference>
<comment type="caution">
    <text evidence="2">The sequence shown here is derived from an EMBL/GenBank/DDBJ whole genome shotgun (WGS) entry which is preliminary data.</text>
</comment>
<evidence type="ECO:0000313" key="2">
    <source>
        <dbReference type="EMBL" id="GAA4840643.1"/>
    </source>
</evidence>
<organism evidence="2 3">
    <name type="scientific">Kitasatospora terrestris</name>
    <dbReference type="NCBI Taxonomy" id="258051"/>
    <lineage>
        <taxon>Bacteria</taxon>
        <taxon>Bacillati</taxon>
        <taxon>Actinomycetota</taxon>
        <taxon>Actinomycetes</taxon>
        <taxon>Kitasatosporales</taxon>
        <taxon>Streptomycetaceae</taxon>
        <taxon>Kitasatospora</taxon>
    </lineage>
</organism>
<evidence type="ECO:0000313" key="3">
    <source>
        <dbReference type="Proteomes" id="UP001501752"/>
    </source>
</evidence>
<keyword evidence="1" id="KW-0812">Transmembrane</keyword>